<feature type="transmembrane region" description="Helical" evidence="1">
    <location>
        <begin position="149"/>
        <end position="166"/>
    </location>
</feature>
<dbReference type="EMBL" id="JAUCMV010000001">
    <property type="protein sequence ID" value="KAK0423769.1"/>
    <property type="molecule type" value="Genomic_DNA"/>
</dbReference>
<evidence type="ECO:0000313" key="4">
    <source>
        <dbReference type="Proteomes" id="UP001175271"/>
    </source>
</evidence>
<accession>A0AA39M7W4</accession>
<name>A0AA39M7W4_9BILA</name>
<evidence type="ECO:0000256" key="2">
    <source>
        <dbReference type="SAM" id="SignalP"/>
    </source>
</evidence>
<comment type="caution">
    <text evidence="3">The sequence shown here is derived from an EMBL/GenBank/DDBJ whole genome shotgun (WGS) entry which is preliminary data.</text>
</comment>
<protein>
    <submittedName>
        <fullName evidence="3">Uncharacterized protein</fullName>
    </submittedName>
</protein>
<reference evidence="3" key="1">
    <citation type="submission" date="2023-06" db="EMBL/GenBank/DDBJ databases">
        <title>Genomic analysis of the entomopathogenic nematode Steinernema hermaphroditum.</title>
        <authorList>
            <person name="Schwarz E.M."/>
            <person name="Heppert J.K."/>
            <person name="Baniya A."/>
            <person name="Schwartz H.T."/>
            <person name="Tan C.-H."/>
            <person name="Antoshechkin I."/>
            <person name="Sternberg P.W."/>
            <person name="Goodrich-Blair H."/>
            <person name="Dillman A.R."/>
        </authorList>
    </citation>
    <scope>NUCLEOTIDE SEQUENCE</scope>
    <source>
        <strain evidence="3">PS9179</strain>
        <tissue evidence="3">Whole animal</tissue>
    </source>
</reference>
<feature type="signal peptide" evidence="2">
    <location>
        <begin position="1"/>
        <end position="24"/>
    </location>
</feature>
<keyword evidence="2" id="KW-0732">Signal</keyword>
<evidence type="ECO:0000256" key="1">
    <source>
        <dbReference type="SAM" id="Phobius"/>
    </source>
</evidence>
<evidence type="ECO:0000313" key="3">
    <source>
        <dbReference type="EMBL" id="KAK0423769.1"/>
    </source>
</evidence>
<dbReference type="Proteomes" id="UP001175271">
    <property type="component" value="Unassembled WGS sequence"/>
</dbReference>
<keyword evidence="1" id="KW-0472">Membrane</keyword>
<keyword evidence="4" id="KW-1185">Reference proteome</keyword>
<proteinExistence type="predicted"/>
<dbReference type="AlphaFoldDB" id="A0AA39M7W4"/>
<gene>
    <name evidence="3" type="ORF">QR680_008321</name>
</gene>
<keyword evidence="1" id="KW-0812">Transmembrane</keyword>
<sequence>MSPTILLVLFSSLLITWTSVTVFAENQDESKIEKCLEASKIGKLCLGAEVNAKIAGFKVKATFNDKTVYETGFLTEAPQEYTTALGQSANLTVKVYDVAVDKAANSGQFKVKGAVKAKNAPNLNLKRTFQFSNGTIHINSGTRHRMPDTWYIFFWIFWMPCISFVFT</sequence>
<keyword evidence="1" id="KW-1133">Transmembrane helix</keyword>
<organism evidence="3 4">
    <name type="scientific">Steinernema hermaphroditum</name>
    <dbReference type="NCBI Taxonomy" id="289476"/>
    <lineage>
        <taxon>Eukaryota</taxon>
        <taxon>Metazoa</taxon>
        <taxon>Ecdysozoa</taxon>
        <taxon>Nematoda</taxon>
        <taxon>Chromadorea</taxon>
        <taxon>Rhabditida</taxon>
        <taxon>Tylenchina</taxon>
        <taxon>Panagrolaimomorpha</taxon>
        <taxon>Strongyloidoidea</taxon>
        <taxon>Steinernematidae</taxon>
        <taxon>Steinernema</taxon>
    </lineage>
</organism>
<feature type="chain" id="PRO_5041454807" evidence="2">
    <location>
        <begin position="25"/>
        <end position="167"/>
    </location>
</feature>